<feature type="non-terminal residue" evidence="1">
    <location>
        <position position="1"/>
    </location>
</feature>
<proteinExistence type="predicted"/>
<reference evidence="1" key="1">
    <citation type="submission" date="2021-06" db="EMBL/GenBank/DDBJ databases">
        <authorList>
            <person name="Hodson N. C."/>
            <person name="Mongue J. A."/>
            <person name="Jaron S. K."/>
        </authorList>
    </citation>
    <scope>NUCLEOTIDE SEQUENCE</scope>
</reference>
<dbReference type="AlphaFoldDB" id="A0A8J2M013"/>
<evidence type="ECO:0000313" key="1">
    <source>
        <dbReference type="EMBL" id="CAG7831366.1"/>
    </source>
</evidence>
<comment type="caution">
    <text evidence="1">The sequence shown here is derived from an EMBL/GenBank/DDBJ whole genome shotgun (WGS) entry which is preliminary data.</text>
</comment>
<evidence type="ECO:0000313" key="2">
    <source>
        <dbReference type="Proteomes" id="UP000708208"/>
    </source>
</evidence>
<accession>A0A8J2M013</accession>
<dbReference type="Proteomes" id="UP000708208">
    <property type="component" value="Unassembled WGS sequence"/>
</dbReference>
<gene>
    <name evidence="1" type="ORF">AFUS01_LOCUS41113</name>
</gene>
<organism evidence="1 2">
    <name type="scientific">Allacma fusca</name>
    <dbReference type="NCBI Taxonomy" id="39272"/>
    <lineage>
        <taxon>Eukaryota</taxon>
        <taxon>Metazoa</taxon>
        <taxon>Ecdysozoa</taxon>
        <taxon>Arthropoda</taxon>
        <taxon>Hexapoda</taxon>
        <taxon>Collembola</taxon>
        <taxon>Symphypleona</taxon>
        <taxon>Sminthuridae</taxon>
        <taxon>Allacma</taxon>
    </lineage>
</organism>
<dbReference type="OrthoDB" id="7554310at2759"/>
<protein>
    <submittedName>
        <fullName evidence="1">Uncharacterized protein</fullName>
    </submittedName>
</protein>
<name>A0A8J2M013_9HEXA</name>
<sequence length="60" mass="6558">MSTVISECINFRFGKIAGNEQVIQKSMKDLLKAAQAIIKGSGKQVEMSNLGDPNYVVELN</sequence>
<dbReference type="EMBL" id="CAJVCH010560174">
    <property type="protein sequence ID" value="CAG7831366.1"/>
    <property type="molecule type" value="Genomic_DNA"/>
</dbReference>
<keyword evidence="2" id="KW-1185">Reference proteome</keyword>